<dbReference type="Gene3D" id="1.20.1090.10">
    <property type="entry name" value="Dehydroquinate synthase-like - alpha domain"/>
    <property type="match status" value="1"/>
</dbReference>
<dbReference type="InterPro" id="IPR056798">
    <property type="entry name" value="ADH_Fe_C"/>
</dbReference>
<dbReference type="CDD" id="cd14861">
    <property type="entry name" value="Fe-ADH-like"/>
    <property type="match status" value="1"/>
</dbReference>
<dbReference type="SUPFAM" id="SSF56796">
    <property type="entry name" value="Dehydroquinate synthase-like"/>
    <property type="match status" value="1"/>
</dbReference>
<evidence type="ECO:0000313" key="8">
    <source>
        <dbReference type="Proteomes" id="UP000009026"/>
    </source>
</evidence>
<feature type="domain" description="Alcohol dehydrogenase iron-type/glycerol dehydrogenase GldA" evidence="5">
    <location>
        <begin position="26"/>
        <end position="198"/>
    </location>
</feature>
<dbReference type="KEGG" id="mym:A176_001289"/>
<evidence type="ECO:0000256" key="3">
    <source>
        <dbReference type="ARBA" id="ARBA00023002"/>
    </source>
</evidence>
<organism evidence="7 8">
    <name type="scientific">Pseudomyxococcus hansupus</name>
    <dbReference type="NCBI Taxonomy" id="1297742"/>
    <lineage>
        <taxon>Bacteria</taxon>
        <taxon>Pseudomonadati</taxon>
        <taxon>Myxococcota</taxon>
        <taxon>Myxococcia</taxon>
        <taxon>Myxococcales</taxon>
        <taxon>Cystobacterineae</taxon>
        <taxon>Myxococcaceae</taxon>
        <taxon>Pseudomyxococcus</taxon>
    </lineage>
</organism>
<dbReference type="STRING" id="1297742.A176_001289"/>
<evidence type="ECO:0000256" key="4">
    <source>
        <dbReference type="ARBA" id="ARBA00023027"/>
    </source>
</evidence>
<name>A0A0H4X931_9BACT</name>
<proteinExistence type="inferred from homology"/>
<evidence type="ECO:0000259" key="5">
    <source>
        <dbReference type="Pfam" id="PF00465"/>
    </source>
</evidence>
<dbReference type="EMBL" id="CP012109">
    <property type="protein sequence ID" value="AKQ64377.1"/>
    <property type="molecule type" value="Genomic_DNA"/>
</dbReference>
<dbReference type="PANTHER" id="PTHR11496:SF102">
    <property type="entry name" value="ALCOHOL DEHYDROGENASE 4"/>
    <property type="match status" value="1"/>
</dbReference>
<dbReference type="Gene3D" id="3.40.50.1970">
    <property type="match status" value="1"/>
</dbReference>
<dbReference type="InterPro" id="IPR039697">
    <property type="entry name" value="Alcohol_dehydrogenase_Fe"/>
</dbReference>
<dbReference type="GO" id="GO:0004022">
    <property type="term" value="F:alcohol dehydrogenase (NAD+) activity"/>
    <property type="evidence" value="ECO:0007669"/>
    <property type="project" value="TreeGrafter"/>
</dbReference>
<keyword evidence="3" id="KW-0560">Oxidoreductase</keyword>
<protein>
    <submittedName>
        <fullName evidence="7">Alcohol dehydrogenase</fullName>
    </submittedName>
</protein>
<dbReference type="GO" id="GO:0046872">
    <property type="term" value="F:metal ion binding"/>
    <property type="evidence" value="ECO:0007669"/>
    <property type="project" value="InterPro"/>
</dbReference>
<dbReference type="FunFam" id="1.20.1090.10:FF:000001">
    <property type="entry name" value="Aldehyde-alcohol dehydrogenase"/>
    <property type="match status" value="1"/>
</dbReference>
<sequence length="402" mass="42563">MSAKEAAAMKPFDLPSEPRVTEMAWPTRIVFGAGALLRLPAHTQRLGIQRPLLVTDAGVVKAGLAARVVDVLKTAGLQCEVFDRVEPNPTERDVFAGLETYRAHGCDGIVALGGGSALDAGKLIQLLTTHEPPLSRYDDAKGGDQYVRDDLPPLIAIPTTAGTGSEVGRSGVVTLEDTGRKTVIFSPHLLPRAAICDPELTLGLPPGVTAATGMDAFTHCLEAYLANGFHPLADAVAIDGIHRVGRSLEVAVRDGKDLAARTDMMVAAMEGAMAFQKGLGACHALAHALTPISNLHHGLANAVVLPVVMEFNRAVCTARLARVAVALGDTTNAREEVLASNAIDRVRKLNAAVGIPSRLRDVGVQEKDLPRIAEKAFQDASHLCNPRKVTEADLLAMARESY</sequence>
<feature type="domain" description="Fe-containing alcohol dehydrogenase-like C-terminal" evidence="6">
    <location>
        <begin position="209"/>
        <end position="401"/>
    </location>
</feature>
<gene>
    <name evidence="7" type="ORF">A176_001289</name>
</gene>
<keyword evidence="8" id="KW-1185">Reference proteome</keyword>
<evidence type="ECO:0000313" key="7">
    <source>
        <dbReference type="EMBL" id="AKQ64377.1"/>
    </source>
</evidence>
<dbReference type="Pfam" id="PF25137">
    <property type="entry name" value="ADH_Fe_C"/>
    <property type="match status" value="1"/>
</dbReference>
<evidence type="ECO:0000256" key="2">
    <source>
        <dbReference type="ARBA" id="ARBA00007358"/>
    </source>
</evidence>
<dbReference type="InterPro" id="IPR018211">
    <property type="entry name" value="ADH_Fe_CS"/>
</dbReference>
<dbReference type="Proteomes" id="UP000009026">
    <property type="component" value="Chromosome"/>
</dbReference>
<dbReference type="InterPro" id="IPR001670">
    <property type="entry name" value="ADH_Fe/GldA"/>
</dbReference>
<reference evidence="7 8" key="1">
    <citation type="journal article" date="2016" name="PLoS ONE">
        <title>Complete Genome Sequence and Comparative Genomics of a Novel Myxobacterium Myxococcus hansupus.</title>
        <authorList>
            <person name="Sharma G."/>
            <person name="Narwani T."/>
            <person name="Subramanian S."/>
        </authorList>
    </citation>
    <scope>NUCLEOTIDE SEQUENCE [LARGE SCALE GENOMIC DNA]</scope>
    <source>
        <strain evidence="8">mixupus</strain>
    </source>
</reference>
<accession>A0A0H4X931</accession>
<comment type="similarity">
    <text evidence="2">Belongs to the iron-containing alcohol dehydrogenase family.</text>
</comment>
<evidence type="ECO:0000256" key="1">
    <source>
        <dbReference type="ARBA" id="ARBA00001962"/>
    </source>
</evidence>
<dbReference type="FunFam" id="3.40.50.1970:FF:000003">
    <property type="entry name" value="Alcohol dehydrogenase, iron-containing"/>
    <property type="match status" value="1"/>
</dbReference>
<dbReference type="Pfam" id="PF00465">
    <property type="entry name" value="Fe-ADH"/>
    <property type="match status" value="1"/>
</dbReference>
<dbReference type="PROSITE" id="PS00913">
    <property type="entry name" value="ADH_IRON_1"/>
    <property type="match status" value="1"/>
</dbReference>
<dbReference type="PANTHER" id="PTHR11496">
    <property type="entry name" value="ALCOHOL DEHYDROGENASE"/>
    <property type="match status" value="1"/>
</dbReference>
<comment type="cofactor">
    <cofactor evidence="1">
        <name>Fe cation</name>
        <dbReference type="ChEBI" id="CHEBI:24875"/>
    </cofactor>
</comment>
<keyword evidence="4" id="KW-0520">NAD</keyword>
<dbReference type="eggNOG" id="COG1454">
    <property type="taxonomic scope" value="Bacteria"/>
</dbReference>
<evidence type="ECO:0000259" key="6">
    <source>
        <dbReference type="Pfam" id="PF25137"/>
    </source>
</evidence>
<dbReference type="AlphaFoldDB" id="A0A0H4X931"/>
<dbReference type="PATRIC" id="fig|1297742.4.peg.1306"/>